<organism evidence="2 3">
    <name type="scientific">Mycobacterium ulcerans str. Harvey</name>
    <dbReference type="NCBI Taxonomy" id="1299332"/>
    <lineage>
        <taxon>Bacteria</taxon>
        <taxon>Bacillati</taxon>
        <taxon>Actinomycetota</taxon>
        <taxon>Actinomycetes</taxon>
        <taxon>Mycobacteriales</taxon>
        <taxon>Mycobacteriaceae</taxon>
        <taxon>Mycobacterium</taxon>
        <taxon>Mycobacterium ulcerans group</taxon>
    </lineage>
</organism>
<evidence type="ECO:0000256" key="1">
    <source>
        <dbReference type="SAM" id="MobiDB-lite"/>
    </source>
</evidence>
<evidence type="ECO:0000313" key="3">
    <source>
        <dbReference type="Proteomes" id="UP000020681"/>
    </source>
</evidence>
<gene>
    <name evidence="2" type="ORF">I551_8804</name>
</gene>
<protein>
    <submittedName>
        <fullName evidence="2">Uncharacterized protein</fullName>
    </submittedName>
</protein>
<sequence>MLIALRQVETAGSIPTSMSPDRVRKSCTASAGDRDASDRVSVVGVAVATAYRPAVHPGCNGCDHHNVT</sequence>
<evidence type="ECO:0000313" key="2">
    <source>
        <dbReference type="EMBL" id="EUA93932.1"/>
    </source>
</evidence>
<proteinExistence type="predicted"/>
<dbReference type="EMBL" id="JAOL01000031">
    <property type="protein sequence ID" value="EUA93932.1"/>
    <property type="molecule type" value="Genomic_DNA"/>
</dbReference>
<reference evidence="2 3" key="1">
    <citation type="submission" date="2014-01" db="EMBL/GenBank/DDBJ databases">
        <authorList>
            <person name="Dobos K."/>
            <person name="Lenaerts A."/>
            <person name="Ordway D."/>
            <person name="DeGroote M.A."/>
            <person name="Parker T."/>
            <person name="Sizemore C."/>
            <person name="Tallon L.J."/>
            <person name="Sadzewicz L.K."/>
            <person name="Sengamalay N."/>
            <person name="Fraser C.M."/>
            <person name="Hine E."/>
            <person name="Shefchek K.A."/>
            <person name="Das S.P."/>
            <person name="Tettelin H."/>
        </authorList>
    </citation>
    <scope>NUCLEOTIDE SEQUENCE [LARGE SCALE GENOMIC DNA]</scope>
    <source>
        <strain evidence="2 3">Harvey</strain>
    </source>
</reference>
<feature type="region of interest" description="Disordered" evidence="1">
    <location>
        <begin position="13"/>
        <end position="35"/>
    </location>
</feature>
<dbReference type="Proteomes" id="UP000020681">
    <property type="component" value="Unassembled WGS sequence"/>
</dbReference>
<comment type="caution">
    <text evidence="2">The sequence shown here is derived from an EMBL/GenBank/DDBJ whole genome shotgun (WGS) entry which is preliminary data.</text>
</comment>
<keyword evidence="3" id="KW-1185">Reference proteome</keyword>
<accession>A0ABN0R9S6</accession>
<name>A0ABN0R9S6_MYCUL</name>